<dbReference type="InterPro" id="IPR003959">
    <property type="entry name" value="ATPase_AAA_core"/>
</dbReference>
<accession>A0A8B7NQM6</accession>
<feature type="compositionally biased region" description="Polar residues" evidence="3">
    <location>
        <begin position="472"/>
        <end position="488"/>
    </location>
</feature>
<dbReference type="PANTHER" id="PTHR23077">
    <property type="entry name" value="AAA-FAMILY ATPASE"/>
    <property type="match status" value="1"/>
</dbReference>
<dbReference type="OrthoDB" id="6347711at2759"/>
<feature type="region of interest" description="Disordered" evidence="3">
    <location>
        <begin position="472"/>
        <end position="500"/>
    </location>
</feature>
<dbReference type="GO" id="GO:0005524">
    <property type="term" value="F:ATP binding"/>
    <property type="evidence" value="ECO:0007669"/>
    <property type="project" value="UniProtKB-KW"/>
</dbReference>
<organism evidence="5 6">
    <name type="scientific">Hyalella azteca</name>
    <name type="common">Amphipod</name>
    <dbReference type="NCBI Taxonomy" id="294128"/>
    <lineage>
        <taxon>Eukaryota</taxon>
        <taxon>Metazoa</taxon>
        <taxon>Ecdysozoa</taxon>
        <taxon>Arthropoda</taxon>
        <taxon>Crustacea</taxon>
        <taxon>Multicrustacea</taxon>
        <taxon>Malacostraca</taxon>
        <taxon>Eumalacostraca</taxon>
        <taxon>Peracarida</taxon>
        <taxon>Amphipoda</taxon>
        <taxon>Senticaudata</taxon>
        <taxon>Talitrida</taxon>
        <taxon>Talitroidea</taxon>
        <taxon>Hyalellidae</taxon>
        <taxon>Hyalella</taxon>
    </lineage>
</organism>
<evidence type="ECO:0000256" key="1">
    <source>
        <dbReference type="ARBA" id="ARBA00022741"/>
    </source>
</evidence>
<dbReference type="SUPFAM" id="SSF52540">
    <property type="entry name" value="P-loop containing nucleoside triphosphate hydrolases"/>
    <property type="match status" value="1"/>
</dbReference>
<evidence type="ECO:0000256" key="2">
    <source>
        <dbReference type="ARBA" id="ARBA00022840"/>
    </source>
</evidence>
<evidence type="ECO:0000313" key="5">
    <source>
        <dbReference type="Proteomes" id="UP000694843"/>
    </source>
</evidence>
<dbReference type="InterPro" id="IPR027417">
    <property type="entry name" value="P-loop_NTPase"/>
</dbReference>
<dbReference type="RefSeq" id="XP_018015391.1">
    <property type="nucleotide sequence ID" value="XM_018159902.1"/>
</dbReference>
<dbReference type="GeneID" id="108672260"/>
<dbReference type="InterPro" id="IPR050168">
    <property type="entry name" value="AAA_ATPase_domain"/>
</dbReference>
<protein>
    <submittedName>
        <fullName evidence="6">Transitional endoplasmic reticulum ATPase</fullName>
    </submittedName>
</protein>
<evidence type="ECO:0000259" key="4">
    <source>
        <dbReference type="SMART" id="SM00382"/>
    </source>
</evidence>
<evidence type="ECO:0000313" key="6">
    <source>
        <dbReference type="RefSeq" id="XP_018015391.1"/>
    </source>
</evidence>
<dbReference type="AlphaFoldDB" id="A0A8B7NQM6"/>
<feature type="region of interest" description="Disordered" evidence="3">
    <location>
        <begin position="106"/>
        <end position="126"/>
    </location>
</feature>
<dbReference type="KEGG" id="hazt:108672260"/>
<name>A0A8B7NQM6_HYAAZ</name>
<evidence type="ECO:0000256" key="3">
    <source>
        <dbReference type="SAM" id="MobiDB-lite"/>
    </source>
</evidence>
<keyword evidence="5" id="KW-1185">Reference proteome</keyword>
<dbReference type="GO" id="GO:0005737">
    <property type="term" value="C:cytoplasm"/>
    <property type="evidence" value="ECO:0007669"/>
    <property type="project" value="TreeGrafter"/>
</dbReference>
<dbReference type="PANTHER" id="PTHR23077:SF27">
    <property type="entry name" value="ATPASE FAMILY GENE 2 PROTEIN HOMOLOG A"/>
    <property type="match status" value="1"/>
</dbReference>
<dbReference type="GO" id="GO:0016887">
    <property type="term" value="F:ATP hydrolysis activity"/>
    <property type="evidence" value="ECO:0007669"/>
    <property type="project" value="InterPro"/>
</dbReference>
<gene>
    <name evidence="6" type="primary">LOC108672260</name>
</gene>
<proteinExistence type="predicted"/>
<dbReference type="Pfam" id="PF00004">
    <property type="entry name" value="AAA"/>
    <property type="match status" value="2"/>
</dbReference>
<dbReference type="Gene3D" id="3.40.50.300">
    <property type="entry name" value="P-loop containing nucleotide triphosphate hydrolases"/>
    <property type="match status" value="2"/>
</dbReference>
<keyword evidence="1" id="KW-0547">Nucleotide-binding</keyword>
<dbReference type="SMART" id="SM00382">
    <property type="entry name" value="AAA"/>
    <property type="match status" value="1"/>
</dbReference>
<dbReference type="Proteomes" id="UP000694843">
    <property type="component" value="Unplaced"/>
</dbReference>
<sequence>MPNYHYDIGPSIFMCECHIKHTMKPRSSPWIGHPFLFTKSSKLQLRTHIHFTITAISAAPNNCQHSYYTLKDNGIYSPVKEHEDKVDKFDFFNADSYFEGFKSESEYQTSPANDTDTQPSSCVSRTNAQDVTGESALLSPEIKTCTSIADVSHDLMVPYTPNIFDSREKLEPIGSPKCLFKKDSPESTQSTSEVFVHSISQSFSMQESPAPAKILESEDLTYFYLTEGTKLNFEYLNPLDCVKKVEKCEDELLYYYPTPPYRLLLEKVSACLYLLGRFGRDPCLTAKCGVVLHGTYIKEHALMAEHVAHELQLTFIKAWCNFTNSTEVNKLYEEARKKSPSLVLVQVADLQLRDMVDGKPNTAVPNLLNALQTLKDSGCAVVTVCTCNKIERLSSKVLKYLGYTVFNSLPDAQLREAIIRDCLIKEHGYHLGSKVDVIEDPCNNSSSQAGEADIEQQLIKILTRIGRVPLRKTSQSSNESNGMENVTSAEKEAQGASTSRKTFTAEEVAALATATDYCNALEVLEVIHQQLMDDGRISGRLPQNFVPHNIRINGRGFVPPTRWSDISGYDTLKQLFQQMVRDYREDPELNPLQGLILYGPPGCSKTLFVRALVTETCFTHFQIYGSVILSKYVGETEQNLRSIVMRAKASAPSIVFIDELESLCGDRGRAEGGAHVALLLDLMRSCAPTPDDPRTSVLFVGATNMPSLIDEGLLQAGYLTRVVEVGLPSCASRCALWQRILKGKPCDPCINVARLCQLTRGFSGAEVFGVYQTAATDLWRRSKASGERPRVTQRLLEEFIGRSSPSTSTSCLASIAAFTASRPGAFIAN</sequence>
<feature type="domain" description="AAA+ ATPase" evidence="4">
    <location>
        <begin position="591"/>
        <end position="729"/>
    </location>
</feature>
<dbReference type="InterPro" id="IPR003593">
    <property type="entry name" value="AAA+_ATPase"/>
</dbReference>
<keyword evidence="2" id="KW-0067">ATP-binding</keyword>
<dbReference type="Gene3D" id="1.10.8.60">
    <property type="match status" value="1"/>
</dbReference>
<reference evidence="6" key="1">
    <citation type="submission" date="2025-08" db="UniProtKB">
        <authorList>
            <consortium name="RefSeq"/>
        </authorList>
    </citation>
    <scope>IDENTIFICATION</scope>
    <source>
        <tissue evidence="6">Whole organism</tissue>
    </source>
</reference>